<feature type="transmembrane region" description="Helical" evidence="1">
    <location>
        <begin position="185"/>
        <end position="202"/>
    </location>
</feature>
<dbReference type="Proteomes" id="UP000177941">
    <property type="component" value="Unassembled WGS sequence"/>
</dbReference>
<feature type="transmembrane region" description="Helical" evidence="1">
    <location>
        <begin position="7"/>
        <end position="25"/>
    </location>
</feature>
<feature type="transmembrane region" description="Helical" evidence="1">
    <location>
        <begin position="364"/>
        <end position="383"/>
    </location>
</feature>
<feature type="transmembrane region" description="Helical" evidence="1">
    <location>
        <begin position="207"/>
        <end position="226"/>
    </location>
</feature>
<feature type="transmembrane region" description="Helical" evidence="1">
    <location>
        <begin position="232"/>
        <end position="250"/>
    </location>
</feature>
<gene>
    <name evidence="2" type="ORF">A3E36_00375</name>
</gene>
<dbReference type="EMBL" id="MHHS01000021">
    <property type="protein sequence ID" value="OGY37032.1"/>
    <property type="molecule type" value="Genomic_DNA"/>
</dbReference>
<feature type="transmembrane region" description="Helical" evidence="1">
    <location>
        <begin position="300"/>
        <end position="326"/>
    </location>
</feature>
<proteinExistence type="predicted"/>
<dbReference type="AlphaFoldDB" id="A0A1G1XAR2"/>
<feature type="transmembrane region" description="Helical" evidence="1">
    <location>
        <begin position="257"/>
        <end position="280"/>
    </location>
</feature>
<name>A0A1G1XAR2_9BACT</name>
<evidence type="ECO:0000256" key="1">
    <source>
        <dbReference type="SAM" id="Phobius"/>
    </source>
</evidence>
<protein>
    <submittedName>
        <fullName evidence="2">Uncharacterized protein</fullName>
    </submittedName>
</protein>
<reference evidence="2 3" key="1">
    <citation type="journal article" date="2016" name="Nat. Commun.">
        <title>Thousands of microbial genomes shed light on interconnected biogeochemical processes in an aquifer system.</title>
        <authorList>
            <person name="Anantharaman K."/>
            <person name="Brown C.T."/>
            <person name="Hug L.A."/>
            <person name="Sharon I."/>
            <person name="Castelle C.J."/>
            <person name="Probst A.J."/>
            <person name="Thomas B.C."/>
            <person name="Singh A."/>
            <person name="Wilkins M.J."/>
            <person name="Karaoz U."/>
            <person name="Brodie E.L."/>
            <person name="Williams K.H."/>
            <person name="Hubbard S.S."/>
            <person name="Banfield J.F."/>
        </authorList>
    </citation>
    <scope>NUCLEOTIDE SEQUENCE [LARGE SCALE GENOMIC DNA]</scope>
</reference>
<evidence type="ECO:0000313" key="3">
    <source>
        <dbReference type="Proteomes" id="UP000177941"/>
    </source>
</evidence>
<keyword evidence="1" id="KW-0812">Transmembrane</keyword>
<organism evidence="2 3">
    <name type="scientific">Candidatus Andersenbacteria bacterium RIFCSPHIGHO2_12_FULL_45_11b</name>
    <dbReference type="NCBI Taxonomy" id="1797282"/>
    <lineage>
        <taxon>Bacteria</taxon>
        <taxon>Candidatus Anderseniibacteriota</taxon>
    </lineage>
</organism>
<keyword evidence="1" id="KW-0472">Membrane</keyword>
<keyword evidence="1" id="KW-1133">Transmembrane helix</keyword>
<accession>A0A1G1XAR2</accession>
<sequence>MKNNRTFHIILGVICIAVGGFLFHFKSDAIFANLAPTEGSAYLVPMKSGNIYSQDIVIHNKVISRIGVYFLPLHPLLQHEGIIHLSLMRGDAVLESGEINSNYIDSTAPTEFVFAHPVASATDETLRIRVTVSDDISTDVALRTRTPDNDFTGDDVVFFINNDQQQYPFAYTASELLHPSLMKQIGALSIAIGLGMLAWPFFKQHRLLGDHLMLAVVALLQAFSASDSQTSAMMYGIFVFCILFLMWWIFRIVGRSRLAALFGACICACSSWVPLAIISLHTAKTQLSFKDAMLDPNQIVVSHASGAYIGFFALFFGAIGITVLIWNLTRDTRRKVMLDSAVFIVLCISFVLAFAHIALTIPSVSIIVALCLGWFAALGLHAMQRFIGIHDRLAFILLAITVCIAVLDLMHVASVTLAYGAAI</sequence>
<comment type="caution">
    <text evidence="2">The sequence shown here is derived from an EMBL/GenBank/DDBJ whole genome shotgun (WGS) entry which is preliminary data.</text>
</comment>
<feature type="transmembrane region" description="Helical" evidence="1">
    <location>
        <begin position="395"/>
        <end position="422"/>
    </location>
</feature>
<evidence type="ECO:0000313" key="2">
    <source>
        <dbReference type="EMBL" id="OGY37032.1"/>
    </source>
</evidence>
<feature type="transmembrane region" description="Helical" evidence="1">
    <location>
        <begin position="338"/>
        <end position="358"/>
    </location>
</feature>